<dbReference type="SUPFAM" id="SSF56399">
    <property type="entry name" value="ADP-ribosylation"/>
    <property type="match status" value="1"/>
</dbReference>
<proteinExistence type="predicted"/>
<comment type="caution">
    <text evidence="2">The sequence shown here is derived from an EMBL/GenBank/DDBJ whole genome shotgun (WGS) entry which is preliminary data.</text>
</comment>
<sequence length="152" mass="17773">MNSFLSTSKFKDVALIFAKCVPISEQLQAVLFDIYIENTKRYDTKPFADVTNVSYFKDEDEILFDLGTVFRIIDIEYDLHEKIWNIKLKLIGKNDNKLRNVYVSIKRLFPKATTFISLGVILRDMGEYDKAEKYNLEYLNTLNDDSEHISPI</sequence>
<evidence type="ECO:0000313" key="3">
    <source>
        <dbReference type="EMBL" id="CAF4128545.1"/>
    </source>
</evidence>
<dbReference type="EMBL" id="CAJNOQ010028918">
    <property type="protein sequence ID" value="CAF1565132.1"/>
    <property type="molecule type" value="Genomic_DNA"/>
</dbReference>
<dbReference type="PROSITE" id="PS51996">
    <property type="entry name" value="TR_MART"/>
    <property type="match status" value="1"/>
</dbReference>
<evidence type="ECO:0000313" key="5">
    <source>
        <dbReference type="Proteomes" id="UP000663829"/>
    </source>
</evidence>
<dbReference type="Gene3D" id="3.90.176.10">
    <property type="entry name" value="Toxin ADP-ribosyltransferase, Chain A, domain 1"/>
    <property type="match status" value="1"/>
</dbReference>
<dbReference type="EMBL" id="CAJNOK010020597">
    <property type="protein sequence ID" value="CAF1318991.1"/>
    <property type="molecule type" value="Genomic_DNA"/>
</dbReference>
<reference evidence="2" key="1">
    <citation type="submission" date="2021-02" db="EMBL/GenBank/DDBJ databases">
        <authorList>
            <person name="Nowell W R."/>
        </authorList>
    </citation>
    <scope>NUCLEOTIDE SEQUENCE</scope>
</reference>
<dbReference type="EMBL" id="CAJOBA010042195">
    <property type="protein sequence ID" value="CAF4128545.1"/>
    <property type="molecule type" value="Genomic_DNA"/>
</dbReference>
<gene>
    <name evidence="2" type="ORF">GPM918_LOCUS40027</name>
    <name evidence="1" type="ORF">OVA965_LOCUS29348</name>
    <name evidence="4" type="ORF">SRO942_LOCUS40940</name>
    <name evidence="3" type="ORF">TMI583_LOCUS30115</name>
</gene>
<dbReference type="EMBL" id="CAJOBC010094697">
    <property type="protein sequence ID" value="CAF4427148.1"/>
    <property type="molecule type" value="Genomic_DNA"/>
</dbReference>
<evidence type="ECO:0000313" key="4">
    <source>
        <dbReference type="EMBL" id="CAF4427148.1"/>
    </source>
</evidence>
<dbReference type="Proteomes" id="UP000663829">
    <property type="component" value="Unassembled WGS sequence"/>
</dbReference>
<evidence type="ECO:0000313" key="2">
    <source>
        <dbReference type="EMBL" id="CAF1565132.1"/>
    </source>
</evidence>
<protein>
    <submittedName>
        <fullName evidence="2">Uncharacterized protein</fullName>
    </submittedName>
</protein>
<dbReference type="AlphaFoldDB" id="A0A815Y151"/>
<evidence type="ECO:0000313" key="1">
    <source>
        <dbReference type="EMBL" id="CAF1318991.1"/>
    </source>
</evidence>
<organism evidence="2 5">
    <name type="scientific">Didymodactylos carnosus</name>
    <dbReference type="NCBI Taxonomy" id="1234261"/>
    <lineage>
        <taxon>Eukaryota</taxon>
        <taxon>Metazoa</taxon>
        <taxon>Spiralia</taxon>
        <taxon>Gnathifera</taxon>
        <taxon>Rotifera</taxon>
        <taxon>Eurotatoria</taxon>
        <taxon>Bdelloidea</taxon>
        <taxon>Philodinida</taxon>
        <taxon>Philodinidae</taxon>
        <taxon>Didymodactylos</taxon>
    </lineage>
</organism>
<keyword evidence="5" id="KW-1185">Reference proteome</keyword>
<accession>A0A815Y151</accession>
<dbReference type="Proteomes" id="UP000677228">
    <property type="component" value="Unassembled WGS sequence"/>
</dbReference>
<name>A0A815Y151_9BILA</name>
<dbReference type="Proteomes" id="UP000682733">
    <property type="component" value="Unassembled WGS sequence"/>
</dbReference>
<dbReference type="Proteomes" id="UP000681722">
    <property type="component" value="Unassembled WGS sequence"/>
</dbReference>
<dbReference type="OrthoDB" id="19588at2759"/>